<evidence type="ECO:0000256" key="1">
    <source>
        <dbReference type="SAM" id="SignalP"/>
    </source>
</evidence>
<keyword evidence="1" id="KW-0732">Signal</keyword>
<proteinExistence type="predicted"/>
<accession>A0A7X1MCE6</accession>
<comment type="caution">
    <text evidence="2">The sequence shown here is derived from an EMBL/GenBank/DDBJ whole genome shotgun (WGS) entry which is preliminary data.</text>
</comment>
<gene>
    <name evidence="2" type="ORF">H4N64_30330</name>
</gene>
<dbReference type="RefSeq" id="WP_186285625.1">
    <property type="nucleotide sequence ID" value="NZ_JACMSF010000040.1"/>
</dbReference>
<reference evidence="2 3" key="1">
    <citation type="submission" date="2020-08" db="EMBL/GenBank/DDBJ databases">
        <title>Streptomyces sp. PSKA01 genome sequencing and assembly.</title>
        <authorList>
            <person name="Mandal S."/>
            <person name="Maiti P.K."/>
            <person name="Das P."/>
        </authorList>
    </citation>
    <scope>NUCLEOTIDE SEQUENCE [LARGE SCALE GENOMIC DNA]</scope>
    <source>
        <strain evidence="2 3">PSKA01</strain>
    </source>
</reference>
<name>A0A7X1MCE6_9ACTN</name>
<feature type="chain" id="PRO_5030787166" description="Secreted protein" evidence="1">
    <location>
        <begin position="34"/>
        <end position="142"/>
    </location>
</feature>
<dbReference type="Proteomes" id="UP000584670">
    <property type="component" value="Unassembled WGS sequence"/>
</dbReference>
<keyword evidence="3" id="KW-1185">Reference proteome</keyword>
<protein>
    <recommendedName>
        <fullName evidence="4">Secreted protein</fullName>
    </recommendedName>
</protein>
<feature type="signal peptide" evidence="1">
    <location>
        <begin position="1"/>
        <end position="33"/>
    </location>
</feature>
<dbReference type="EMBL" id="JACMSF010000040">
    <property type="protein sequence ID" value="MBC2905783.1"/>
    <property type="molecule type" value="Genomic_DNA"/>
</dbReference>
<evidence type="ECO:0008006" key="4">
    <source>
        <dbReference type="Google" id="ProtNLM"/>
    </source>
</evidence>
<evidence type="ECO:0000313" key="3">
    <source>
        <dbReference type="Proteomes" id="UP000584670"/>
    </source>
</evidence>
<sequence length="142" mass="15271">MEKTGLTSRLGKAGIGVALAAVATVAFSGTAQAASVYGESTNGCAAAGGTYSYTWTGNAQGRDTYSAYFNITVRDKCPGDGWAGGLYLSYWKYQNGQWSWISQKRVKVNGTYDIPLHNVDGVQINVCNYYPERAPSGCSRVW</sequence>
<evidence type="ECO:0000313" key="2">
    <source>
        <dbReference type="EMBL" id="MBC2905783.1"/>
    </source>
</evidence>
<organism evidence="2 3">
    <name type="scientific">Streptomyces cupreus</name>
    <dbReference type="NCBI Taxonomy" id="2759956"/>
    <lineage>
        <taxon>Bacteria</taxon>
        <taxon>Bacillati</taxon>
        <taxon>Actinomycetota</taxon>
        <taxon>Actinomycetes</taxon>
        <taxon>Kitasatosporales</taxon>
        <taxon>Streptomycetaceae</taxon>
        <taxon>Streptomyces</taxon>
    </lineage>
</organism>
<dbReference type="AlphaFoldDB" id="A0A7X1MCE6"/>